<evidence type="ECO:0000313" key="3">
    <source>
        <dbReference type="WBParaSite" id="TCLT_0000977101-mRNA-1"/>
    </source>
</evidence>
<gene>
    <name evidence="1" type="ORF">TCLT_LOCUS9760</name>
</gene>
<keyword evidence="2" id="KW-1185">Reference proteome</keyword>
<organism evidence="3">
    <name type="scientific">Thelazia callipaeda</name>
    <name type="common">Oriental eyeworm</name>
    <name type="synonym">Parasitic nematode</name>
    <dbReference type="NCBI Taxonomy" id="103827"/>
    <lineage>
        <taxon>Eukaryota</taxon>
        <taxon>Metazoa</taxon>
        <taxon>Ecdysozoa</taxon>
        <taxon>Nematoda</taxon>
        <taxon>Chromadorea</taxon>
        <taxon>Rhabditida</taxon>
        <taxon>Spirurina</taxon>
        <taxon>Spiruromorpha</taxon>
        <taxon>Thelazioidea</taxon>
        <taxon>Thelaziidae</taxon>
        <taxon>Thelazia</taxon>
    </lineage>
</organism>
<dbReference type="Gene3D" id="1.10.490.10">
    <property type="entry name" value="Globins"/>
    <property type="match status" value="1"/>
</dbReference>
<dbReference type="STRING" id="103827.A0A0N5D9G2"/>
<dbReference type="WBParaSite" id="TCLT_0000977101-mRNA-1">
    <property type="protein sequence ID" value="TCLT_0000977101-mRNA-1"/>
    <property type="gene ID" value="TCLT_0000977101"/>
</dbReference>
<dbReference type="AlphaFoldDB" id="A0A0N5D9G2"/>
<evidence type="ECO:0000313" key="1">
    <source>
        <dbReference type="EMBL" id="VDN07416.1"/>
    </source>
</evidence>
<dbReference type="OMA" id="HCNPSES"/>
<dbReference type="OrthoDB" id="5850868at2759"/>
<sequence length="80" mass="8855">MGAAHCNASQRSMSSTWDEFGDLLAESVTKADLIRGKRECLKAWNALLSFIVDSTKGGYLAENKRRVMRKNSGQENTESS</sequence>
<dbReference type="InterPro" id="IPR012292">
    <property type="entry name" value="Globin/Proto"/>
</dbReference>
<dbReference type="Proteomes" id="UP000276776">
    <property type="component" value="Unassembled WGS sequence"/>
</dbReference>
<reference evidence="3" key="1">
    <citation type="submission" date="2017-02" db="UniProtKB">
        <authorList>
            <consortium name="WormBaseParasite"/>
        </authorList>
    </citation>
    <scope>IDENTIFICATION</scope>
</reference>
<dbReference type="EMBL" id="UYYF01004874">
    <property type="protein sequence ID" value="VDN07416.1"/>
    <property type="molecule type" value="Genomic_DNA"/>
</dbReference>
<dbReference type="GO" id="GO:0019825">
    <property type="term" value="F:oxygen binding"/>
    <property type="evidence" value="ECO:0007669"/>
    <property type="project" value="InterPro"/>
</dbReference>
<protein>
    <submittedName>
        <fullName evidence="3">Myb_DNA-bind_5 domain-containing protein</fullName>
    </submittedName>
</protein>
<reference evidence="1 2" key="2">
    <citation type="submission" date="2018-11" db="EMBL/GenBank/DDBJ databases">
        <authorList>
            <consortium name="Pathogen Informatics"/>
        </authorList>
    </citation>
    <scope>NUCLEOTIDE SEQUENCE [LARGE SCALE GENOMIC DNA]</scope>
</reference>
<dbReference type="GO" id="GO:0020037">
    <property type="term" value="F:heme binding"/>
    <property type="evidence" value="ECO:0007669"/>
    <property type="project" value="InterPro"/>
</dbReference>
<evidence type="ECO:0000313" key="2">
    <source>
        <dbReference type="Proteomes" id="UP000276776"/>
    </source>
</evidence>
<accession>A0A0N5D9G2</accession>
<proteinExistence type="predicted"/>
<name>A0A0N5D9G2_THECL</name>